<feature type="transmembrane region" description="Helical" evidence="1">
    <location>
        <begin position="33"/>
        <end position="52"/>
    </location>
</feature>
<dbReference type="NCBIfam" id="NF033634">
    <property type="entry name" value="SLATT_1"/>
    <property type="match status" value="1"/>
</dbReference>
<evidence type="ECO:0000313" key="2">
    <source>
        <dbReference type="EMBL" id="KLA29512.1"/>
    </source>
</evidence>
<feature type="transmembrane region" description="Helical" evidence="1">
    <location>
        <begin position="58"/>
        <end position="77"/>
    </location>
</feature>
<protein>
    <recommendedName>
        <fullName evidence="4">DUF4231 domain-containing protein</fullName>
    </recommendedName>
</protein>
<reference evidence="2 3" key="1">
    <citation type="submission" date="2015-04" db="EMBL/GenBank/DDBJ databases">
        <title>Draft Genome Sequences of Eight Spore-Forming Food Isolates of Bacillus cereus Genome sequencing.</title>
        <authorList>
            <person name="Krawcyk A.O."/>
            <person name="de Jong A."/>
            <person name="Eijlander R.T."/>
            <person name="Berendsen E.M."/>
            <person name="Holsappel S."/>
            <person name="Wells-Bennik M."/>
            <person name="Kuipers O.P."/>
        </authorList>
    </citation>
    <scope>NUCLEOTIDE SEQUENCE [LARGE SCALE GENOMIC DNA]</scope>
    <source>
        <strain evidence="2 3">B4077</strain>
    </source>
</reference>
<dbReference type="EMBL" id="LCYI01000022">
    <property type="protein sequence ID" value="KLA29512.1"/>
    <property type="molecule type" value="Genomic_DNA"/>
</dbReference>
<keyword evidence="1" id="KW-1133">Transmembrane helix</keyword>
<dbReference type="PATRIC" id="fig|1396.428.peg.4672"/>
<accession>A0A0G8F185</accession>
<evidence type="ECO:0008006" key="4">
    <source>
        <dbReference type="Google" id="ProtNLM"/>
    </source>
</evidence>
<dbReference type="AlphaFoldDB" id="A0A0G8F185"/>
<proteinExistence type="predicted"/>
<dbReference type="RefSeq" id="WP_152665128.1">
    <property type="nucleotide sequence ID" value="NZ_LCYI01000022.1"/>
</dbReference>
<keyword evidence="1" id="KW-0812">Transmembrane</keyword>
<gene>
    <name evidence="2" type="ORF">B4077_3573</name>
</gene>
<sequence length="155" mass="18082">MSAQKKIVVLFEHIDMSMKYFNKRRNQNKKRAFWYKMAVITVSALITVLLGLKSINNSLLSDFILFLAASVTVINGFDSFYDHRGLWEKDVKTLSSLRELKYSIEYYIAGKVEEELSIDMLNNYQKRLQEILSTDINEWSGVREAANRLEKDAEK</sequence>
<keyword evidence="1" id="KW-0472">Membrane</keyword>
<evidence type="ECO:0000313" key="3">
    <source>
        <dbReference type="Proteomes" id="UP000035214"/>
    </source>
</evidence>
<organism evidence="2 3">
    <name type="scientific">Bacillus cereus</name>
    <dbReference type="NCBI Taxonomy" id="1396"/>
    <lineage>
        <taxon>Bacteria</taxon>
        <taxon>Bacillati</taxon>
        <taxon>Bacillota</taxon>
        <taxon>Bacilli</taxon>
        <taxon>Bacillales</taxon>
        <taxon>Bacillaceae</taxon>
        <taxon>Bacillus</taxon>
        <taxon>Bacillus cereus group</taxon>
    </lineage>
</organism>
<comment type="caution">
    <text evidence="2">The sequence shown here is derived from an EMBL/GenBank/DDBJ whole genome shotgun (WGS) entry which is preliminary data.</text>
</comment>
<evidence type="ECO:0000256" key="1">
    <source>
        <dbReference type="SAM" id="Phobius"/>
    </source>
</evidence>
<name>A0A0G8F185_BACCE</name>
<dbReference type="Proteomes" id="UP000035214">
    <property type="component" value="Unassembled WGS sequence"/>
</dbReference>